<keyword evidence="2" id="KW-1185">Reference proteome</keyword>
<reference evidence="2" key="1">
    <citation type="submission" date="2024-07" db="EMBL/GenBank/DDBJ databases">
        <title>Two chromosome-level genome assemblies of Korean endemic species Abeliophyllum distichum and Forsythia ovata (Oleaceae).</title>
        <authorList>
            <person name="Jang H."/>
        </authorList>
    </citation>
    <scope>NUCLEOTIDE SEQUENCE [LARGE SCALE GENOMIC DNA]</scope>
</reference>
<dbReference type="EMBL" id="JBFOLJ010000008">
    <property type="protein sequence ID" value="KAL2514249.1"/>
    <property type="molecule type" value="Genomic_DNA"/>
</dbReference>
<gene>
    <name evidence="1" type="ORF">Fot_28220</name>
</gene>
<protein>
    <submittedName>
        <fullName evidence="1">Disease resistance protein RPM1-like</fullName>
    </submittedName>
</protein>
<evidence type="ECO:0000313" key="2">
    <source>
        <dbReference type="Proteomes" id="UP001604277"/>
    </source>
</evidence>
<accession>A0ABD1TNI1</accession>
<comment type="caution">
    <text evidence="1">The sequence shown here is derived from an EMBL/GenBank/DDBJ whole genome shotgun (WGS) entry which is preliminary data.</text>
</comment>
<proteinExistence type="predicted"/>
<organism evidence="1 2">
    <name type="scientific">Forsythia ovata</name>
    <dbReference type="NCBI Taxonomy" id="205694"/>
    <lineage>
        <taxon>Eukaryota</taxon>
        <taxon>Viridiplantae</taxon>
        <taxon>Streptophyta</taxon>
        <taxon>Embryophyta</taxon>
        <taxon>Tracheophyta</taxon>
        <taxon>Spermatophyta</taxon>
        <taxon>Magnoliopsida</taxon>
        <taxon>eudicotyledons</taxon>
        <taxon>Gunneridae</taxon>
        <taxon>Pentapetalae</taxon>
        <taxon>asterids</taxon>
        <taxon>lamiids</taxon>
        <taxon>Lamiales</taxon>
        <taxon>Oleaceae</taxon>
        <taxon>Forsythieae</taxon>
        <taxon>Forsythia</taxon>
    </lineage>
</organism>
<dbReference type="AlphaFoldDB" id="A0ABD1TNI1"/>
<sequence length="137" mass="16421">MPHLEKLIIQRCKSLEGVPEGIERLADLKVLEFFDMPDEFIVPLSREKHGEEYWKIEHIPEVNHTYWRNGCWEVYPLDKKHGTKKSEQHTAAIVRTDQEQRNWLTFLLSIKTIEIFHSFSLCYCITVTRNLEMFWKS</sequence>
<dbReference type="Proteomes" id="UP001604277">
    <property type="component" value="Unassembled WGS sequence"/>
</dbReference>
<name>A0ABD1TNI1_9LAMI</name>
<evidence type="ECO:0000313" key="1">
    <source>
        <dbReference type="EMBL" id="KAL2514249.1"/>
    </source>
</evidence>